<dbReference type="InterPro" id="IPR017911">
    <property type="entry name" value="MacB-like_ATP-bd"/>
</dbReference>
<dbReference type="Proteomes" id="UP000184423">
    <property type="component" value="Unassembled WGS sequence"/>
</dbReference>
<dbReference type="EMBL" id="FQVG01000012">
    <property type="protein sequence ID" value="SHE68769.1"/>
    <property type="molecule type" value="Genomic_DNA"/>
</dbReference>
<dbReference type="InterPro" id="IPR003593">
    <property type="entry name" value="AAA+_ATPase"/>
</dbReference>
<evidence type="ECO:0000256" key="4">
    <source>
        <dbReference type="ARBA" id="ARBA00022840"/>
    </source>
</evidence>
<reference evidence="7" key="1">
    <citation type="submission" date="2016-11" db="EMBL/GenBank/DDBJ databases">
        <authorList>
            <person name="Varghese N."/>
            <person name="Submissions S."/>
        </authorList>
    </citation>
    <scope>NUCLEOTIDE SEQUENCE [LARGE SCALE GENOMIC DNA]</scope>
    <source>
        <strain evidence="7">DSM 10124</strain>
    </source>
</reference>
<dbReference type="Pfam" id="PF00005">
    <property type="entry name" value="ABC_tran"/>
    <property type="match status" value="1"/>
</dbReference>
<dbReference type="InterPro" id="IPR027417">
    <property type="entry name" value="P-loop_NTPase"/>
</dbReference>
<sequence>MSIKFKNVTKEYKTGTNSFYALKNVSFKANEGEIVAILGPSGSGKSTLLNILGEIDRATDGEIMFGDLNVSKLSDKELTKYRRNNVGFVFQFYNLIPNLTAFENIEVAAELTKSPLKIEEVLEAVGMLQNKNKFPQQLSGGEQQRISIARAIIKNPKLLLCDEPTGALDYNTSKEVLELLDKINKMYGTTIFIVTHNTSIASMCHRIIKLRSGQITDVKLNKERISPKEVEW</sequence>
<dbReference type="GO" id="GO:0005524">
    <property type="term" value="F:ATP binding"/>
    <property type="evidence" value="ECO:0007669"/>
    <property type="project" value="UniProtKB-KW"/>
</dbReference>
<comment type="similarity">
    <text evidence="1">Belongs to the ABC transporter superfamily.</text>
</comment>
<dbReference type="AlphaFoldDB" id="A0A1M4VIJ2"/>
<name>A0A1M4VIJ2_9CLOT</name>
<evidence type="ECO:0000259" key="5">
    <source>
        <dbReference type="PROSITE" id="PS50893"/>
    </source>
</evidence>
<dbReference type="PANTHER" id="PTHR42798:SF2">
    <property type="entry name" value="ABC TRANSPORTER ATP-BINDING PROTEIN MG467-RELATED"/>
    <property type="match status" value="1"/>
</dbReference>
<keyword evidence="4 6" id="KW-0067">ATP-binding</keyword>
<evidence type="ECO:0000256" key="1">
    <source>
        <dbReference type="ARBA" id="ARBA00005417"/>
    </source>
</evidence>
<dbReference type="CDD" id="cd03255">
    <property type="entry name" value="ABC_MJ0796_LolCDE_FtsE"/>
    <property type="match status" value="1"/>
</dbReference>
<keyword evidence="3" id="KW-0547">Nucleotide-binding</keyword>
<dbReference type="InterPro" id="IPR017871">
    <property type="entry name" value="ABC_transporter-like_CS"/>
</dbReference>
<gene>
    <name evidence="6" type="ORF">SAMN02746091_00906</name>
</gene>
<dbReference type="FunFam" id="3.40.50.300:FF:000032">
    <property type="entry name" value="Export ABC transporter ATP-binding protein"/>
    <property type="match status" value="1"/>
</dbReference>
<keyword evidence="2" id="KW-0813">Transport</keyword>
<evidence type="ECO:0000256" key="3">
    <source>
        <dbReference type="ARBA" id="ARBA00022741"/>
    </source>
</evidence>
<evidence type="ECO:0000313" key="6">
    <source>
        <dbReference type="EMBL" id="SHE68769.1"/>
    </source>
</evidence>
<dbReference type="PANTHER" id="PTHR42798">
    <property type="entry name" value="LIPOPROTEIN-RELEASING SYSTEM ATP-BINDING PROTEIN LOLD"/>
    <property type="match status" value="1"/>
</dbReference>
<dbReference type="PROSITE" id="PS50893">
    <property type="entry name" value="ABC_TRANSPORTER_2"/>
    <property type="match status" value="1"/>
</dbReference>
<accession>A0A1M4VIJ2</accession>
<dbReference type="PROSITE" id="PS00211">
    <property type="entry name" value="ABC_TRANSPORTER_1"/>
    <property type="match status" value="1"/>
</dbReference>
<dbReference type="InterPro" id="IPR003439">
    <property type="entry name" value="ABC_transporter-like_ATP-bd"/>
</dbReference>
<feature type="domain" description="ABC transporter" evidence="5">
    <location>
        <begin position="3"/>
        <end position="232"/>
    </location>
</feature>
<dbReference type="RefSeq" id="WP_073248086.1">
    <property type="nucleotide sequence ID" value="NZ_FQVG01000012.1"/>
</dbReference>
<organism evidence="6 7">
    <name type="scientific">Caloramator proteoclasticus DSM 10124</name>
    <dbReference type="NCBI Taxonomy" id="1121262"/>
    <lineage>
        <taxon>Bacteria</taxon>
        <taxon>Bacillati</taxon>
        <taxon>Bacillota</taxon>
        <taxon>Clostridia</taxon>
        <taxon>Eubacteriales</taxon>
        <taxon>Clostridiaceae</taxon>
        <taxon>Caloramator</taxon>
    </lineage>
</organism>
<dbReference type="GO" id="GO:0016887">
    <property type="term" value="F:ATP hydrolysis activity"/>
    <property type="evidence" value="ECO:0007669"/>
    <property type="project" value="InterPro"/>
</dbReference>
<dbReference type="SMART" id="SM00382">
    <property type="entry name" value="AAA"/>
    <property type="match status" value="1"/>
</dbReference>
<evidence type="ECO:0000256" key="2">
    <source>
        <dbReference type="ARBA" id="ARBA00022448"/>
    </source>
</evidence>
<dbReference type="GO" id="GO:0022857">
    <property type="term" value="F:transmembrane transporter activity"/>
    <property type="evidence" value="ECO:0007669"/>
    <property type="project" value="UniProtKB-ARBA"/>
</dbReference>
<dbReference type="GO" id="GO:0098796">
    <property type="term" value="C:membrane protein complex"/>
    <property type="evidence" value="ECO:0007669"/>
    <property type="project" value="UniProtKB-ARBA"/>
</dbReference>
<dbReference type="SUPFAM" id="SSF52540">
    <property type="entry name" value="P-loop containing nucleoside triphosphate hydrolases"/>
    <property type="match status" value="1"/>
</dbReference>
<protein>
    <submittedName>
        <fullName evidence="6">Putative ABC transport system ATP-binding protein</fullName>
    </submittedName>
</protein>
<dbReference type="Gene3D" id="3.40.50.300">
    <property type="entry name" value="P-loop containing nucleotide triphosphate hydrolases"/>
    <property type="match status" value="1"/>
</dbReference>
<proteinExistence type="inferred from homology"/>
<evidence type="ECO:0000313" key="7">
    <source>
        <dbReference type="Proteomes" id="UP000184423"/>
    </source>
</evidence>
<keyword evidence="7" id="KW-1185">Reference proteome</keyword>